<name>A0AAV3PBS9_LITER</name>
<reference evidence="2 3" key="1">
    <citation type="submission" date="2024-01" db="EMBL/GenBank/DDBJ databases">
        <title>The complete chloroplast genome sequence of Lithospermum erythrorhizon: insights into the phylogenetic relationship among Boraginaceae species and the maternal lineages of purple gromwells.</title>
        <authorList>
            <person name="Okada T."/>
            <person name="Watanabe K."/>
        </authorList>
    </citation>
    <scope>NUCLEOTIDE SEQUENCE [LARGE SCALE GENOMIC DNA]</scope>
</reference>
<feature type="region of interest" description="Disordered" evidence="1">
    <location>
        <begin position="75"/>
        <end position="94"/>
    </location>
</feature>
<keyword evidence="3" id="KW-1185">Reference proteome</keyword>
<accession>A0AAV3PBS9</accession>
<sequence length="94" mass="10715">MKSDDEELKDNNFTAIDGSPQRRLKKQHISLKSETEESLSKEHWLCIFLGVNFLKVEDNCALLVHQLIAKSLNGNHFEPLPVENSKKKRNNGGL</sequence>
<protein>
    <submittedName>
        <fullName evidence="2">Uncharacterized protein</fullName>
    </submittedName>
</protein>
<dbReference type="Proteomes" id="UP001454036">
    <property type="component" value="Unassembled WGS sequence"/>
</dbReference>
<evidence type="ECO:0000256" key="1">
    <source>
        <dbReference type="SAM" id="MobiDB-lite"/>
    </source>
</evidence>
<evidence type="ECO:0000313" key="3">
    <source>
        <dbReference type="Proteomes" id="UP001454036"/>
    </source>
</evidence>
<dbReference type="EMBL" id="BAABME010017129">
    <property type="protein sequence ID" value="GAA0148875.1"/>
    <property type="molecule type" value="Genomic_DNA"/>
</dbReference>
<evidence type="ECO:0000313" key="2">
    <source>
        <dbReference type="EMBL" id="GAA0148875.1"/>
    </source>
</evidence>
<organism evidence="2 3">
    <name type="scientific">Lithospermum erythrorhizon</name>
    <name type="common">Purple gromwell</name>
    <name type="synonym">Lithospermum officinale var. erythrorhizon</name>
    <dbReference type="NCBI Taxonomy" id="34254"/>
    <lineage>
        <taxon>Eukaryota</taxon>
        <taxon>Viridiplantae</taxon>
        <taxon>Streptophyta</taxon>
        <taxon>Embryophyta</taxon>
        <taxon>Tracheophyta</taxon>
        <taxon>Spermatophyta</taxon>
        <taxon>Magnoliopsida</taxon>
        <taxon>eudicotyledons</taxon>
        <taxon>Gunneridae</taxon>
        <taxon>Pentapetalae</taxon>
        <taxon>asterids</taxon>
        <taxon>lamiids</taxon>
        <taxon>Boraginales</taxon>
        <taxon>Boraginaceae</taxon>
        <taxon>Boraginoideae</taxon>
        <taxon>Lithospermeae</taxon>
        <taxon>Lithospermum</taxon>
    </lineage>
</organism>
<dbReference type="AlphaFoldDB" id="A0AAV3PBS9"/>
<proteinExistence type="predicted"/>
<feature type="region of interest" description="Disordered" evidence="1">
    <location>
        <begin position="1"/>
        <end position="21"/>
    </location>
</feature>
<comment type="caution">
    <text evidence="2">The sequence shown here is derived from an EMBL/GenBank/DDBJ whole genome shotgun (WGS) entry which is preliminary data.</text>
</comment>
<gene>
    <name evidence="2" type="ORF">LIER_36815</name>
</gene>